<dbReference type="InterPro" id="IPR004477">
    <property type="entry name" value="ComEC_N"/>
</dbReference>
<evidence type="ECO:0000256" key="3">
    <source>
        <dbReference type="ARBA" id="ARBA00022692"/>
    </source>
</evidence>
<dbReference type="InterPro" id="IPR052159">
    <property type="entry name" value="Competence_DNA_uptake"/>
</dbReference>
<keyword evidence="4 7" id="KW-1133">Transmembrane helix</keyword>
<evidence type="ECO:0000256" key="6">
    <source>
        <dbReference type="SAM" id="MobiDB-lite"/>
    </source>
</evidence>
<keyword evidence="2" id="KW-1003">Cell membrane</keyword>
<feature type="transmembrane region" description="Helical" evidence="7">
    <location>
        <begin position="537"/>
        <end position="557"/>
    </location>
</feature>
<feature type="transmembrane region" description="Helical" evidence="7">
    <location>
        <begin position="601"/>
        <end position="621"/>
    </location>
</feature>
<dbReference type="GO" id="GO:0030420">
    <property type="term" value="P:establishment of competence for transformation"/>
    <property type="evidence" value="ECO:0007669"/>
    <property type="project" value="InterPro"/>
</dbReference>
<feature type="compositionally biased region" description="Basic and acidic residues" evidence="6">
    <location>
        <begin position="124"/>
        <end position="134"/>
    </location>
</feature>
<dbReference type="InterPro" id="IPR035681">
    <property type="entry name" value="ComA-like_MBL"/>
</dbReference>
<feature type="transmembrane region" description="Helical" evidence="7">
    <location>
        <begin position="406"/>
        <end position="421"/>
    </location>
</feature>
<evidence type="ECO:0000313" key="10">
    <source>
        <dbReference type="Proteomes" id="UP000262882"/>
    </source>
</evidence>
<reference evidence="9 10" key="1">
    <citation type="submission" date="2018-08" db="EMBL/GenBank/DDBJ databases">
        <title>Actinomadura spongicola sp. nov., isolated from marine sponge Leucetta chagosensis.</title>
        <authorList>
            <person name="Li L."/>
            <person name="Lin H.W."/>
        </authorList>
    </citation>
    <scope>NUCLEOTIDE SEQUENCE [LARGE SCALE GENOMIC DNA]</scope>
    <source>
        <strain evidence="9 10">LHW52907</strain>
    </source>
</reference>
<feature type="region of interest" description="Disordered" evidence="6">
    <location>
        <begin position="49"/>
        <end position="135"/>
    </location>
</feature>
<feature type="compositionally biased region" description="Pro residues" evidence="6">
    <location>
        <begin position="60"/>
        <end position="75"/>
    </location>
</feature>
<dbReference type="EMBL" id="QVNQ01000003">
    <property type="protein sequence ID" value="RFS85613.1"/>
    <property type="molecule type" value="Genomic_DNA"/>
</dbReference>
<dbReference type="InterPro" id="IPR004797">
    <property type="entry name" value="Competence_ComEC/Rec2"/>
</dbReference>
<dbReference type="CDD" id="cd07731">
    <property type="entry name" value="ComA-like_MBL-fold"/>
    <property type="match status" value="1"/>
</dbReference>
<feature type="transmembrane region" description="Helical" evidence="7">
    <location>
        <begin position="577"/>
        <end position="594"/>
    </location>
</feature>
<organism evidence="9 10">
    <name type="scientific">Actinomadura spongiicola</name>
    <dbReference type="NCBI Taxonomy" id="2303421"/>
    <lineage>
        <taxon>Bacteria</taxon>
        <taxon>Bacillati</taxon>
        <taxon>Actinomycetota</taxon>
        <taxon>Actinomycetes</taxon>
        <taxon>Streptosporangiales</taxon>
        <taxon>Thermomonosporaceae</taxon>
        <taxon>Actinomadura</taxon>
    </lineage>
</organism>
<evidence type="ECO:0000313" key="9">
    <source>
        <dbReference type="EMBL" id="RFS85613.1"/>
    </source>
</evidence>
<evidence type="ECO:0000259" key="8">
    <source>
        <dbReference type="SMART" id="SM00849"/>
    </source>
</evidence>
<proteinExistence type="predicted"/>
<evidence type="ECO:0000256" key="2">
    <source>
        <dbReference type="ARBA" id="ARBA00022475"/>
    </source>
</evidence>
<sequence length="874" mass="90904">MNHDLRLLAPALATWIAAATTLGLPAVVTLVLAALTALTAAYLLTRRPPSSATRFRRTTPTPPPPPSSPDTPPNPSSTRRESSPTPPGSSSAPQEPVPPGPPWGRPTRRQARGSWQGAPTNRDGPPRRNPDARVARWGSATTAALRALTRRLDLGSARRFGSGGDTRAAASRRRLVGVALVCAAASATGVALRATAVDTGPVRDVARLGGSAAAEAVVTADPHAKPGKHRPMVIVRARMEVISQTRVRVPVLLLAADAGWLRLIPSQRVRLHGRFMLPQGADLLAAVVIVRGPPSVLGPPSRVQRAAEFMRARLRAASAKLPPDQRGVLPGMVVGDTSRLDPALAEDFRTAGLTHLLVVSGANLAIVIGAVLGLCRLVGLGRRRAPPLAVLAVLAFVVVARPEPSVLRAALMGLIGMLALFTGRQRQGVPALAAAVLLLVLIDPELARSYGFTLSVLATAGLLVLAPPWRERLARHLPGPFADALAVAAAAQFAVAPVLVMLSGEVGVVSVFANLLAAPAVAPATLLGALAAVTAPFSLPLAQLIVWPAGLAVGWIIRVARTAAALPYATIPWTNGGAGAAALLLAVGVTVLVLRSRRLRLLTAAAMTGVLIAVIALRVTAPGWPPPNWQMVACDVGQGDALALSTGPGQAVVVDTGPEPASIDQCLRRLHVHDVPLLILTHPHADHINGTSGVLRGRDVHTILTTPRTSGREASLARNFLPRPAQAGQQWRIGPLTLSVLAPPTTGPTLSPKDDGTTINNASVVLVARKPGFSALLTGDVEAEAQRALESAVPHVQVLKVPHHGSRSQAPGFLAAAQASVSLISAGEDNDYGHPSPTTLTLLRSLRTQIHRTDQEGDIAIIRTTTGIAAVPHH</sequence>
<dbReference type="GO" id="GO:0005886">
    <property type="term" value="C:plasma membrane"/>
    <property type="evidence" value="ECO:0007669"/>
    <property type="project" value="UniProtKB-SubCell"/>
</dbReference>
<comment type="subcellular location">
    <subcellularLocation>
        <location evidence="1">Cell membrane</location>
        <topology evidence="1">Multi-pass membrane protein</topology>
    </subcellularLocation>
</comment>
<dbReference type="SMART" id="SM00849">
    <property type="entry name" value="Lactamase_B"/>
    <property type="match status" value="1"/>
</dbReference>
<comment type="caution">
    <text evidence="9">The sequence shown here is derived from an EMBL/GenBank/DDBJ whole genome shotgun (WGS) entry which is preliminary data.</text>
</comment>
<feature type="transmembrane region" description="Helical" evidence="7">
    <location>
        <begin position="428"/>
        <end position="444"/>
    </location>
</feature>
<evidence type="ECO:0000256" key="4">
    <source>
        <dbReference type="ARBA" id="ARBA00022989"/>
    </source>
</evidence>
<dbReference type="OrthoDB" id="7177610at2"/>
<feature type="transmembrane region" description="Helical" evidence="7">
    <location>
        <begin position="481"/>
        <end position="502"/>
    </location>
</feature>
<protein>
    <submittedName>
        <fullName evidence="9">DNA internalization-related competence protein ComEC/Rec2</fullName>
    </submittedName>
</protein>
<name>A0A372GKK9_9ACTN</name>
<dbReference type="Gene3D" id="3.60.15.10">
    <property type="entry name" value="Ribonuclease Z/Hydroxyacylglutathione hydrolase-like"/>
    <property type="match status" value="1"/>
</dbReference>
<keyword evidence="10" id="KW-1185">Reference proteome</keyword>
<gene>
    <name evidence="9" type="ORF">D0T12_11395</name>
</gene>
<keyword evidence="5 7" id="KW-0472">Membrane</keyword>
<dbReference type="PANTHER" id="PTHR30619:SF1">
    <property type="entry name" value="RECOMBINATION PROTEIN 2"/>
    <property type="match status" value="1"/>
</dbReference>
<feature type="domain" description="Metallo-beta-lactamase" evidence="8">
    <location>
        <begin position="638"/>
        <end position="804"/>
    </location>
</feature>
<dbReference type="Proteomes" id="UP000262882">
    <property type="component" value="Unassembled WGS sequence"/>
</dbReference>
<feature type="compositionally biased region" description="Pro residues" evidence="6">
    <location>
        <begin position="95"/>
        <end position="104"/>
    </location>
</feature>
<evidence type="ECO:0000256" key="7">
    <source>
        <dbReference type="SAM" id="Phobius"/>
    </source>
</evidence>
<dbReference type="Pfam" id="PF00753">
    <property type="entry name" value="Lactamase_B"/>
    <property type="match status" value="1"/>
</dbReference>
<dbReference type="AlphaFoldDB" id="A0A372GKK9"/>
<dbReference type="InterPro" id="IPR036866">
    <property type="entry name" value="RibonucZ/Hydroxyglut_hydro"/>
</dbReference>
<dbReference type="NCBIfam" id="TIGR00360">
    <property type="entry name" value="ComEC_N-term"/>
    <property type="match status" value="1"/>
</dbReference>
<feature type="transmembrane region" description="Helical" evidence="7">
    <location>
        <begin position="356"/>
        <end position="378"/>
    </location>
</feature>
<feature type="transmembrane region" description="Helical" evidence="7">
    <location>
        <begin position="175"/>
        <end position="194"/>
    </location>
</feature>
<dbReference type="InterPro" id="IPR001279">
    <property type="entry name" value="Metallo-B-lactamas"/>
</dbReference>
<keyword evidence="3 7" id="KW-0812">Transmembrane</keyword>
<dbReference type="NCBIfam" id="TIGR00361">
    <property type="entry name" value="ComEC_Rec2"/>
    <property type="match status" value="1"/>
</dbReference>
<evidence type="ECO:0000256" key="1">
    <source>
        <dbReference type="ARBA" id="ARBA00004651"/>
    </source>
</evidence>
<dbReference type="SUPFAM" id="SSF56281">
    <property type="entry name" value="Metallo-hydrolase/oxidoreductase"/>
    <property type="match status" value="1"/>
</dbReference>
<dbReference type="Pfam" id="PF03772">
    <property type="entry name" value="Competence"/>
    <property type="match status" value="1"/>
</dbReference>
<feature type="transmembrane region" description="Helical" evidence="7">
    <location>
        <begin position="385"/>
        <end position="400"/>
    </location>
</feature>
<evidence type="ECO:0000256" key="5">
    <source>
        <dbReference type="ARBA" id="ARBA00023136"/>
    </source>
</evidence>
<accession>A0A372GKK9</accession>
<feature type="transmembrane region" description="Helical" evidence="7">
    <location>
        <begin position="450"/>
        <end position="469"/>
    </location>
</feature>
<feature type="transmembrane region" description="Helical" evidence="7">
    <location>
        <begin position="12"/>
        <end position="44"/>
    </location>
</feature>
<dbReference type="PANTHER" id="PTHR30619">
    <property type="entry name" value="DNA INTERNALIZATION/COMPETENCE PROTEIN COMEC/REC2"/>
    <property type="match status" value="1"/>
</dbReference>
<feature type="transmembrane region" description="Helical" evidence="7">
    <location>
        <begin position="508"/>
        <end position="530"/>
    </location>
</feature>